<evidence type="ECO:0000313" key="4">
    <source>
        <dbReference type="Proteomes" id="UP000572680"/>
    </source>
</evidence>
<comment type="caution">
    <text evidence="3">The sequence shown here is derived from an EMBL/GenBank/DDBJ whole genome shotgun (WGS) entry which is preliminary data.</text>
</comment>
<dbReference type="Proteomes" id="UP000572680">
    <property type="component" value="Unassembled WGS sequence"/>
</dbReference>
<evidence type="ECO:0008006" key="5">
    <source>
        <dbReference type="Google" id="ProtNLM"/>
    </source>
</evidence>
<protein>
    <recommendedName>
        <fullName evidence="5">Secreted protein</fullName>
    </recommendedName>
</protein>
<organism evidence="3 4">
    <name type="scientific">Actinomadura namibiensis</name>
    <dbReference type="NCBI Taxonomy" id="182080"/>
    <lineage>
        <taxon>Bacteria</taxon>
        <taxon>Bacillati</taxon>
        <taxon>Actinomycetota</taxon>
        <taxon>Actinomycetes</taxon>
        <taxon>Streptosporangiales</taxon>
        <taxon>Thermomonosporaceae</taxon>
        <taxon>Actinomadura</taxon>
    </lineage>
</organism>
<evidence type="ECO:0000256" key="2">
    <source>
        <dbReference type="SAM" id="SignalP"/>
    </source>
</evidence>
<dbReference type="EMBL" id="JACJIA010000011">
    <property type="protein sequence ID" value="MBA8955386.1"/>
    <property type="molecule type" value="Genomic_DNA"/>
</dbReference>
<dbReference type="RefSeq" id="WP_182847373.1">
    <property type="nucleotide sequence ID" value="NZ_BAAALP010000068.1"/>
</dbReference>
<evidence type="ECO:0000256" key="1">
    <source>
        <dbReference type="SAM" id="MobiDB-lite"/>
    </source>
</evidence>
<feature type="signal peptide" evidence="2">
    <location>
        <begin position="1"/>
        <end position="30"/>
    </location>
</feature>
<keyword evidence="4" id="KW-1185">Reference proteome</keyword>
<feature type="chain" id="PRO_5030978391" description="Secreted protein" evidence="2">
    <location>
        <begin position="31"/>
        <end position="166"/>
    </location>
</feature>
<name>A0A7W3LW72_ACTNM</name>
<dbReference type="AlphaFoldDB" id="A0A7W3LW72"/>
<sequence>MSFSRSARRGATLTLAVGAALALAPVTAHASGPSGPSGGDGTVTAAAAKKKSNFDKSRNGTRAKGWVGWHDGLTNDKAEWKIDVLDVQTGKWCAQARVVVDRPGNDKEYTSKKVCGKGKKYTWKHKTGSVAFLRGVKIQLCRNLPVSNSYQKCDRVHYIKNPFYAY</sequence>
<gene>
    <name evidence="3" type="ORF">HNR61_007060</name>
</gene>
<accession>A0A7W3LW72</accession>
<keyword evidence="2" id="KW-0732">Signal</keyword>
<reference evidence="3 4" key="1">
    <citation type="submission" date="2020-08" db="EMBL/GenBank/DDBJ databases">
        <title>Genomic Encyclopedia of Type Strains, Phase IV (KMG-IV): sequencing the most valuable type-strain genomes for metagenomic binning, comparative biology and taxonomic classification.</title>
        <authorList>
            <person name="Goeker M."/>
        </authorList>
    </citation>
    <scope>NUCLEOTIDE SEQUENCE [LARGE SCALE GENOMIC DNA]</scope>
    <source>
        <strain evidence="3 4">DSM 44197</strain>
    </source>
</reference>
<evidence type="ECO:0000313" key="3">
    <source>
        <dbReference type="EMBL" id="MBA8955386.1"/>
    </source>
</evidence>
<proteinExistence type="predicted"/>
<feature type="region of interest" description="Disordered" evidence="1">
    <location>
        <begin position="28"/>
        <end position="60"/>
    </location>
</feature>